<dbReference type="PANTHER" id="PTHR43591">
    <property type="entry name" value="METHYLTRANSFERASE"/>
    <property type="match status" value="1"/>
</dbReference>
<evidence type="ECO:0000313" key="2">
    <source>
        <dbReference type="EMBL" id="EYE93475.1"/>
    </source>
</evidence>
<dbReference type="GO" id="GO:0032259">
    <property type="term" value="P:methylation"/>
    <property type="evidence" value="ECO:0007669"/>
    <property type="project" value="UniProtKB-KW"/>
</dbReference>
<dbReference type="Pfam" id="PF13489">
    <property type="entry name" value="Methyltransf_23"/>
    <property type="match status" value="1"/>
</dbReference>
<dbReference type="GO" id="GO:0008168">
    <property type="term" value="F:methyltransferase activity"/>
    <property type="evidence" value="ECO:0007669"/>
    <property type="project" value="UniProtKB-KW"/>
</dbReference>
<dbReference type="OrthoDB" id="2013972at2759"/>
<gene>
    <name evidence="2" type="ORF">EURHEDRAFT_414291</name>
</gene>
<sequence>MDGKGIWPSSERTSQGLAVEESKVADSPQGLNKTDYREEEDDDDDDNDDDDDDASDTASIKSTKSFEAQNIHVTIQHGRRYCDDFYFMPNDETESTRLNIIHQIYLILLDGKLTAAPLAKDAPRILDIGTGPGDWALEMSSLYPRATIIATDISIFDTGLAHIDLPNVFFQLDDAREGWTYHEPFDLIHMRGLSGAFNDWPVMYRQAFEHLNPGGYIEIADSDPAGDSVTFPNSESSYFHIYTGAMRSAAEALGCPRDLNHLKPNMLSAAGFVDVRVFERTVPIGLWPQDLHEKTLGKMTLIAVLEGLEAYGLRPLTATGWMADAVMDLCEKAKMEIMSADRMTARVKFMTGRKPISRIQMKEMRQREVLAKALRKVEE</sequence>
<dbReference type="PANTHER" id="PTHR43591:SF10">
    <property type="entry name" value="ABC TRANSMEMBRANE TYPE-1 DOMAIN-CONTAINING PROTEIN-RELATED"/>
    <property type="match status" value="1"/>
</dbReference>
<dbReference type="EMBL" id="KK088431">
    <property type="protein sequence ID" value="EYE93475.1"/>
    <property type="molecule type" value="Genomic_DNA"/>
</dbReference>
<dbReference type="AlphaFoldDB" id="A0A017SB97"/>
<feature type="compositionally biased region" description="Acidic residues" evidence="1">
    <location>
        <begin position="37"/>
        <end position="55"/>
    </location>
</feature>
<dbReference type="Proteomes" id="UP000019804">
    <property type="component" value="Unassembled WGS sequence"/>
</dbReference>
<reference evidence="3" key="1">
    <citation type="journal article" date="2014" name="Nat. Commun.">
        <title>Genomic adaptations of the halophilic Dead Sea filamentous fungus Eurotium rubrum.</title>
        <authorList>
            <person name="Kis-Papo T."/>
            <person name="Weig A.R."/>
            <person name="Riley R."/>
            <person name="Persoh D."/>
            <person name="Salamov A."/>
            <person name="Sun H."/>
            <person name="Lipzen A."/>
            <person name="Wasser S.P."/>
            <person name="Rambold G."/>
            <person name="Grigoriev I.V."/>
            <person name="Nevo E."/>
        </authorList>
    </citation>
    <scope>NUCLEOTIDE SEQUENCE [LARGE SCALE GENOMIC DNA]</scope>
    <source>
        <strain evidence="3">CBS 135680</strain>
    </source>
</reference>
<organism evidence="2 3">
    <name type="scientific">Aspergillus ruber (strain CBS 135680)</name>
    <dbReference type="NCBI Taxonomy" id="1388766"/>
    <lineage>
        <taxon>Eukaryota</taxon>
        <taxon>Fungi</taxon>
        <taxon>Dikarya</taxon>
        <taxon>Ascomycota</taxon>
        <taxon>Pezizomycotina</taxon>
        <taxon>Eurotiomycetes</taxon>
        <taxon>Eurotiomycetidae</taxon>
        <taxon>Eurotiales</taxon>
        <taxon>Aspergillaceae</taxon>
        <taxon>Aspergillus</taxon>
        <taxon>Aspergillus subgen. Aspergillus</taxon>
    </lineage>
</organism>
<evidence type="ECO:0000313" key="3">
    <source>
        <dbReference type="Proteomes" id="UP000019804"/>
    </source>
</evidence>
<keyword evidence="2" id="KW-0489">Methyltransferase</keyword>
<feature type="region of interest" description="Disordered" evidence="1">
    <location>
        <begin position="1"/>
        <end position="61"/>
    </location>
</feature>
<dbReference type="CDD" id="cd02440">
    <property type="entry name" value="AdoMet_MTases"/>
    <property type="match status" value="1"/>
</dbReference>
<proteinExistence type="predicted"/>
<keyword evidence="2" id="KW-0808">Transferase</keyword>
<dbReference type="GeneID" id="63697509"/>
<name>A0A017SB97_ASPRC</name>
<dbReference type="RefSeq" id="XP_040637163.1">
    <property type="nucleotide sequence ID" value="XM_040782385.1"/>
</dbReference>
<protein>
    <submittedName>
        <fullName evidence="2">S-adenosyl-L-methionine-dependent methyltransferase</fullName>
    </submittedName>
</protein>
<evidence type="ECO:0000256" key="1">
    <source>
        <dbReference type="SAM" id="MobiDB-lite"/>
    </source>
</evidence>
<dbReference type="SUPFAM" id="SSF53335">
    <property type="entry name" value="S-adenosyl-L-methionine-dependent methyltransferases"/>
    <property type="match status" value="1"/>
</dbReference>
<dbReference type="HOGENOM" id="CLU_010595_3_0_1"/>
<dbReference type="STRING" id="1388766.A0A017SB97"/>
<accession>A0A017SB97</accession>
<dbReference type="InterPro" id="IPR029063">
    <property type="entry name" value="SAM-dependent_MTases_sf"/>
</dbReference>
<keyword evidence="3" id="KW-1185">Reference proteome</keyword>
<dbReference type="Gene3D" id="3.40.50.150">
    <property type="entry name" value="Vaccinia Virus protein VP39"/>
    <property type="match status" value="1"/>
</dbReference>